<dbReference type="PANTHER" id="PTHR30055:SF146">
    <property type="entry name" value="HTH-TYPE TRANSCRIPTIONAL DUAL REGULATOR CECR"/>
    <property type="match status" value="1"/>
</dbReference>
<feature type="DNA-binding region" description="H-T-H motif" evidence="2">
    <location>
        <begin position="43"/>
        <end position="62"/>
    </location>
</feature>
<dbReference type="EMBL" id="FOFG01000016">
    <property type="protein sequence ID" value="SER35178.1"/>
    <property type="molecule type" value="Genomic_DNA"/>
</dbReference>
<name>A0A1H9NH12_9HYPH</name>
<dbReference type="InterPro" id="IPR001647">
    <property type="entry name" value="HTH_TetR"/>
</dbReference>
<dbReference type="AlphaFoldDB" id="A0A1H9NH12"/>
<dbReference type="GO" id="GO:0003700">
    <property type="term" value="F:DNA-binding transcription factor activity"/>
    <property type="evidence" value="ECO:0007669"/>
    <property type="project" value="TreeGrafter"/>
</dbReference>
<dbReference type="InterPro" id="IPR050109">
    <property type="entry name" value="HTH-type_TetR-like_transc_reg"/>
</dbReference>
<dbReference type="GO" id="GO:0000976">
    <property type="term" value="F:transcription cis-regulatory region binding"/>
    <property type="evidence" value="ECO:0007669"/>
    <property type="project" value="TreeGrafter"/>
</dbReference>
<gene>
    <name evidence="5" type="ORF">SAMN05216548_11612</name>
</gene>
<organism evidence="5 6">
    <name type="scientific">Faunimonas pinastri</name>
    <dbReference type="NCBI Taxonomy" id="1855383"/>
    <lineage>
        <taxon>Bacteria</taxon>
        <taxon>Pseudomonadati</taxon>
        <taxon>Pseudomonadota</taxon>
        <taxon>Alphaproteobacteria</taxon>
        <taxon>Hyphomicrobiales</taxon>
        <taxon>Afifellaceae</taxon>
        <taxon>Faunimonas</taxon>
    </lineage>
</organism>
<keyword evidence="6" id="KW-1185">Reference proteome</keyword>
<evidence type="ECO:0000256" key="3">
    <source>
        <dbReference type="SAM" id="MobiDB-lite"/>
    </source>
</evidence>
<reference evidence="5 6" key="1">
    <citation type="submission" date="2016-10" db="EMBL/GenBank/DDBJ databases">
        <authorList>
            <person name="de Groot N.N."/>
        </authorList>
    </citation>
    <scope>NUCLEOTIDE SEQUENCE [LARGE SCALE GENOMIC DNA]</scope>
    <source>
        <strain evidence="5 6">A52C2</strain>
    </source>
</reference>
<evidence type="ECO:0000313" key="5">
    <source>
        <dbReference type="EMBL" id="SER35178.1"/>
    </source>
</evidence>
<feature type="region of interest" description="Disordered" evidence="3">
    <location>
        <begin position="1"/>
        <end position="22"/>
    </location>
</feature>
<dbReference type="Pfam" id="PF00440">
    <property type="entry name" value="TetR_N"/>
    <property type="match status" value="1"/>
</dbReference>
<dbReference type="PROSITE" id="PS50977">
    <property type="entry name" value="HTH_TETR_2"/>
    <property type="match status" value="1"/>
</dbReference>
<dbReference type="Proteomes" id="UP000199647">
    <property type="component" value="Unassembled WGS sequence"/>
</dbReference>
<evidence type="ECO:0000259" key="4">
    <source>
        <dbReference type="PROSITE" id="PS50977"/>
    </source>
</evidence>
<evidence type="ECO:0000256" key="1">
    <source>
        <dbReference type="ARBA" id="ARBA00023125"/>
    </source>
</evidence>
<dbReference type="PRINTS" id="PR00455">
    <property type="entry name" value="HTHTETR"/>
</dbReference>
<feature type="domain" description="HTH tetR-type" evidence="4">
    <location>
        <begin position="20"/>
        <end position="80"/>
    </location>
</feature>
<dbReference type="PANTHER" id="PTHR30055">
    <property type="entry name" value="HTH-TYPE TRANSCRIPTIONAL REGULATOR RUTR"/>
    <property type="match status" value="1"/>
</dbReference>
<dbReference type="STRING" id="1855383.SAMN05216548_11612"/>
<dbReference type="InterPro" id="IPR009057">
    <property type="entry name" value="Homeodomain-like_sf"/>
</dbReference>
<dbReference type="SUPFAM" id="SSF46689">
    <property type="entry name" value="Homeodomain-like"/>
    <property type="match status" value="1"/>
</dbReference>
<dbReference type="InterPro" id="IPR039536">
    <property type="entry name" value="TetR_C_Proteobacteria"/>
</dbReference>
<accession>A0A1H9NH12</accession>
<proteinExistence type="predicted"/>
<protein>
    <submittedName>
        <fullName evidence="5">Transcriptional regulator, TetR family</fullName>
    </submittedName>
</protein>
<sequence length="213" mass="23383">MTNPDDDPASRSRRPRLSDEERVGQLTAAAQVVFAAKGYGESTMEDIAREAGMAKKTLYRFFATKGAVLSALLECKNPAGKGPDLSEHGADGESRLTAHLSDIMNVVFSPSNVTLLRALIGDAHIEPEGSDAFARTILEPGPLDLIRLLEFIAERECWQIADPREAADQLLALAFGGLHFRLLFSDRFRSEIPAAKARLPRIVATFARMYRRG</sequence>
<dbReference type="RefSeq" id="WP_092498877.1">
    <property type="nucleotide sequence ID" value="NZ_FOFG01000016.1"/>
</dbReference>
<dbReference type="Pfam" id="PF14246">
    <property type="entry name" value="TetR_C_7"/>
    <property type="match status" value="1"/>
</dbReference>
<evidence type="ECO:0000313" key="6">
    <source>
        <dbReference type="Proteomes" id="UP000199647"/>
    </source>
</evidence>
<dbReference type="OrthoDB" id="7584337at2"/>
<evidence type="ECO:0000256" key="2">
    <source>
        <dbReference type="PROSITE-ProRule" id="PRU00335"/>
    </source>
</evidence>
<keyword evidence="1 2" id="KW-0238">DNA-binding</keyword>
<dbReference type="Gene3D" id="1.10.357.10">
    <property type="entry name" value="Tetracycline Repressor, domain 2"/>
    <property type="match status" value="1"/>
</dbReference>